<protein>
    <submittedName>
        <fullName evidence="2">Uncharacterized protein</fullName>
    </submittedName>
</protein>
<gene>
    <name evidence="2" type="ORF">BISU_0532</name>
</gene>
<keyword evidence="1" id="KW-1133">Transmembrane helix</keyword>
<organism evidence="2 3">
    <name type="scientific">Bifidobacterium subtile</name>
    <dbReference type="NCBI Taxonomy" id="77635"/>
    <lineage>
        <taxon>Bacteria</taxon>
        <taxon>Bacillati</taxon>
        <taxon>Actinomycetota</taxon>
        <taxon>Actinomycetes</taxon>
        <taxon>Bifidobacteriales</taxon>
        <taxon>Bifidobacteriaceae</taxon>
        <taxon>Bifidobacterium</taxon>
    </lineage>
</organism>
<dbReference type="Proteomes" id="UP000029055">
    <property type="component" value="Unassembled WGS sequence"/>
</dbReference>
<evidence type="ECO:0000313" key="2">
    <source>
        <dbReference type="EMBL" id="KFJ04525.1"/>
    </source>
</evidence>
<comment type="caution">
    <text evidence="2">The sequence shown here is derived from an EMBL/GenBank/DDBJ whole genome shotgun (WGS) entry which is preliminary data.</text>
</comment>
<feature type="transmembrane region" description="Helical" evidence="1">
    <location>
        <begin position="6"/>
        <end position="29"/>
    </location>
</feature>
<keyword evidence="3" id="KW-1185">Reference proteome</keyword>
<evidence type="ECO:0000313" key="3">
    <source>
        <dbReference type="Proteomes" id="UP000029055"/>
    </source>
</evidence>
<name>A0A087E9S4_9BIFI</name>
<proteinExistence type="predicted"/>
<accession>A0A087E9S4</accession>
<sequence>MQIFDFIVYQFLSNQTIFLGLIALVGLLLQKKVPSGR</sequence>
<reference evidence="2 3" key="1">
    <citation type="submission" date="2014-03" db="EMBL/GenBank/DDBJ databases">
        <title>Genomics of Bifidobacteria.</title>
        <authorList>
            <person name="Ventura M."/>
            <person name="Milani C."/>
            <person name="Lugli G.A."/>
        </authorList>
    </citation>
    <scope>NUCLEOTIDE SEQUENCE [LARGE SCALE GENOMIC DNA]</scope>
    <source>
        <strain evidence="2 3">LMG 11597</strain>
    </source>
</reference>
<keyword evidence="1" id="KW-0472">Membrane</keyword>
<keyword evidence="1" id="KW-0812">Transmembrane</keyword>
<evidence type="ECO:0000256" key="1">
    <source>
        <dbReference type="SAM" id="Phobius"/>
    </source>
</evidence>
<dbReference type="AlphaFoldDB" id="A0A087E9S4"/>
<dbReference type="EMBL" id="JGZR01000003">
    <property type="protein sequence ID" value="KFJ04525.1"/>
    <property type="molecule type" value="Genomic_DNA"/>
</dbReference>
<dbReference type="STRING" id="77635.BISU_0532"/>